<proteinExistence type="predicted"/>
<name>T1XKI5_VARPD</name>
<sequence>MRAVWQGARALSRGRSSSAAPVAYRFTCRRIDPLTELLTLALPPEAQRLPISPWRPVAWPTANVKPAASSVLVPPVGAAMSVRVAPFTKRVRSRLRRRALAPPRLGCLRRRGPCAHGSTAVAARPDRRIEPENRRRFGLKRHHIL</sequence>
<evidence type="ECO:0000313" key="2">
    <source>
        <dbReference type="Proteomes" id="UP000016223"/>
    </source>
</evidence>
<dbReference type="HOGENOM" id="CLU_1786074_0_0_4"/>
<dbReference type="KEGG" id="vpd:VAPA_2c05180"/>
<dbReference type="AlphaFoldDB" id="T1XKI5"/>
<dbReference type="EMBL" id="CP003912">
    <property type="protein sequence ID" value="AGU53078.1"/>
    <property type="molecule type" value="Genomic_DNA"/>
</dbReference>
<evidence type="ECO:0000313" key="1">
    <source>
        <dbReference type="EMBL" id="AGU53078.1"/>
    </source>
</evidence>
<organism evidence="1 2">
    <name type="scientific">Variovorax paradoxus B4</name>
    <dbReference type="NCBI Taxonomy" id="1246301"/>
    <lineage>
        <taxon>Bacteria</taxon>
        <taxon>Pseudomonadati</taxon>
        <taxon>Pseudomonadota</taxon>
        <taxon>Betaproteobacteria</taxon>
        <taxon>Burkholderiales</taxon>
        <taxon>Comamonadaceae</taxon>
        <taxon>Variovorax</taxon>
    </lineage>
</organism>
<dbReference type="Proteomes" id="UP000016223">
    <property type="component" value="Chromosome 2"/>
</dbReference>
<accession>T1XKI5</accession>
<protein>
    <submittedName>
        <fullName evidence="1">Uncharacterized protein</fullName>
    </submittedName>
</protein>
<gene>
    <name evidence="1" type="ORF">VAPA_2c05180</name>
</gene>
<reference evidence="1 2" key="1">
    <citation type="submission" date="2012-10" db="EMBL/GenBank/DDBJ databases">
        <title>Genome sequence of Variovorax paradoxus B4.</title>
        <authorList>
            <person name="Schuldes J."/>
            <person name="Brandt U."/>
            <person name="Hiessl S."/>
            <person name="Wuebbeler J.H."/>
            <person name="Thuermer A."/>
            <person name="Steinbuechel A."/>
            <person name="Daniel R."/>
        </authorList>
    </citation>
    <scope>NUCLEOTIDE SEQUENCE [LARGE SCALE GENOMIC DNA]</scope>
    <source>
        <strain evidence="1 2">B4</strain>
    </source>
</reference>